<feature type="transmembrane region" description="Helical" evidence="1">
    <location>
        <begin position="234"/>
        <end position="256"/>
    </location>
</feature>
<comment type="caution">
    <text evidence="2">The sequence shown here is derived from an EMBL/GenBank/DDBJ whole genome shotgun (WGS) entry which is preliminary data.</text>
</comment>
<name>A0A0F9LRI1_9ZZZZ</name>
<proteinExistence type="predicted"/>
<evidence type="ECO:0000256" key="1">
    <source>
        <dbReference type="SAM" id="Phobius"/>
    </source>
</evidence>
<accession>A0A0F9LRI1</accession>
<protein>
    <submittedName>
        <fullName evidence="2">Uncharacterized protein</fullName>
    </submittedName>
</protein>
<dbReference type="AlphaFoldDB" id="A0A0F9LRI1"/>
<keyword evidence="1" id="KW-1133">Transmembrane helix</keyword>
<keyword evidence="1" id="KW-0472">Membrane</keyword>
<organism evidence="2">
    <name type="scientific">marine sediment metagenome</name>
    <dbReference type="NCBI Taxonomy" id="412755"/>
    <lineage>
        <taxon>unclassified sequences</taxon>
        <taxon>metagenomes</taxon>
        <taxon>ecological metagenomes</taxon>
    </lineage>
</organism>
<reference evidence="2" key="1">
    <citation type="journal article" date="2015" name="Nature">
        <title>Complex archaea that bridge the gap between prokaryotes and eukaryotes.</title>
        <authorList>
            <person name="Spang A."/>
            <person name="Saw J.H."/>
            <person name="Jorgensen S.L."/>
            <person name="Zaremba-Niedzwiedzka K."/>
            <person name="Martijn J."/>
            <person name="Lind A.E."/>
            <person name="van Eijk R."/>
            <person name="Schleper C."/>
            <person name="Guy L."/>
            <person name="Ettema T.J."/>
        </authorList>
    </citation>
    <scope>NUCLEOTIDE SEQUENCE</scope>
</reference>
<gene>
    <name evidence="2" type="ORF">LCGC14_1549640</name>
</gene>
<dbReference type="EMBL" id="LAZR01011827">
    <property type="protein sequence ID" value="KKM58311.1"/>
    <property type="molecule type" value="Genomic_DNA"/>
</dbReference>
<keyword evidence="1" id="KW-0812">Transmembrane</keyword>
<evidence type="ECO:0000313" key="2">
    <source>
        <dbReference type="EMBL" id="KKM58311.1"/>
    </source>
</evidence>
<feature type="transmembrane region" description="Helical" evidence="1">
    <location>
        <begin position="23"/>
        <end position="43"/>
    </location>
</feature>
<sequence>MGFGSKKYKYTTWKEYIYEKRKLFLSVILMIASFLALSFIPFIRFPSTTRNEASLFVNYADNDVGVDIVPVGLKYNWYLDGVIVEFGTIDATGILNLAIMDSEGVYILELGHDQNSVGIHYNPIISNYTFVHGTTSDEIEIPTKVLDGYMFWEGGIPLDTQSVSLFWDNISVWQLVGTFITDSEGFVEADVIGNENYRWQIGSQLAITPAQTWFGWDDAIQHNNYTFALKVERGYIIVFLVILKKGGFRVIIFIFLF</sequence>